<accession>A0A1C2DEP2</accession>
<evidence type="ECO:0000313" key="2">
    <source>
        <dbReference type="Proteomes" id="UP000094412"/>
    </source>
</evidence>
<sequence length="196" mass="21774">MMARGRGRLSNIQLLPRECEGVVAWAAQELQNSDRTQTDIYQEFYTKLEALQAEYHGELEFSIPSFQAFNRYSMRLAVFAAEIEQAREMTKAIASRFDAEGEDDLARMGAMAIKSLVTNIIASRGSKNILPKEAMSLANALRAAAQAEGISTARRLKVEKEFADKVEETVETVAKVAGLSQERAAEIRKQVLGLRS</sequence>
<comment type="caution">
    <text evidence="1">The sequence shown here is derived from an EMBL/GenBank/DDBJ whole genome shotgun (WGS) entry which is preliminary data.</text>
</comment>
<dbReference type="RefSeq" id="WP_024923229.1">
    <property type="nucleotide sequence ID" value="NZ_MDEO01000036.1"/>
</dbReference>
<protein>
    <recommendedName>
        <fullName evidence="3">DUF3486 family protein</fullName>
    </recommendedName>
</protein>
<name>A0A1C2DEP2_9HYPH</name>
<dbReference type="EMBL" id="MDEO01000036">
    <property type="protein sequence ID" value="OCX13145.1"/>
    <property type="molecule type" value="Genomic_DNA"/>
</dbReference>
<dbReference type="OrthoDB" id="7594814at2"/>
<proteinExistence type="predicted"/>
<dbReference type="InterPro" id="IPR021874">
    <property type="entry name" value="Phage_Mu_Gp27"/>
</dbReference>
<evidence type="ECO:0008006" key="3">
    <source>
        <dbReference type="Google" id="ProtNLM"/>
    </source>
</evidence>
<reference evidence="1 2" key="1">
    <citation type="submission" date="2016-08" db="EMBL/GenBank/DDBJ databases">
        <title>Whole genome sequence of Mesorhizobium sp. strain UASWS1009 isolated from industrial sewage.</title>
        <authorList>
            <person name="Crovadore J."/>
            <person name="Calmin G."/>
            <person name="Chablais R."/>
            <person name="Cochard B."/>
            <person name="Lefort F."/>
        </authorList>
    </citation>
    <scope>NUCLEOTIDE SEQUENCE [LARGE SCALE GENOMIC DNA]</scope>
    <source>
        <strain evidence="1 2">UASWS1009</strain>
    </source>
</reference>
<organism evidence="1 2">
    <name type="scientific">Mesorhizobium hungaricum</name>
    <dbReference type="NCBI Taxonomy" id="1566387"/>
    <lineage>
        <taxon>Bacteria</taxon>
        <taxon>Pseudomonadati</taxon>
        <taxon>Pseudomonadota</taxon>
        <taxon>Alphaproteobacteria</taxon>
        <taxon>Hyphomicrobiales</taxon>
        <taxon>Phyllobacteriaceae</taxon>
        <taxon>Mesorhizobium</taxon>
    </lineage>
</organism>
<dbReference type="Pfam" id="PF11985">
    <property type="entry name" value="Phage_Mu_Gp27"/>
    <property type="match status" value="1"/>
</dbReference>
<gene>
    <name evidence="1" type="ORF">QV13_26825</name>
</gene>
<keyword evidence="2" id="KW-1185">Reference proteome</keyword>
<dbReference type="STRING" id="1566387.QV13_26825"/>
<dbReference type="AlphaFoldDB" id="A0A1C2DEP2"/>
<evidence type="ECO:0000313" key="1">
    <source>
        <dbReference type="EMBL" id="OCX13145.1"/>
    </source>
</evidence>
<dbReference type="Proteomes" id="UP000094412">
    <property type="component" value="Unassembled WGS sequence"/>
</dbReference>